<accession>A0A1J7CA37</accession>
<dbReference type="Gene3D" id="3.30.2310.20">
    <property type="entry name" value="RelE-like"/>
    <property type="match status" value="1"/>
</dbReference>
<dbReference type="EMBL" id="MLFK01000005">
    <property type="protein sequence ID" value="OIV42553.1"/>
    <property type="molecule type" value="Genomic_DNA"/>
</dbReference>
<dbReference type="Proteomes" id="UP000182826">
    <property type="component" value="Unassembled WGS sequence"/>
</dbReference>
<evidence type="ECO:0000313" key="2">
    <source>
        <dbReference type="Proteomes" id="UP000182826"/>
    </source>
</evidence>
<comment type="caution">
    <text evidence="1">The sequence shown here is derived from an EMBL/GenBank/DDBJ whole genome shotgun (WGS) entry which is preliminary data.</text>
</comment>
<evidence type="ECO:0008006" key="3">
    <source>
        <dbReference type="Google" id="ProtNLM"/>
    </source>
</evidence>
<reference evidence="1 2" key="1">
    <citation type="submission" date="2016-10" db="EMBL/GenBank/DDBJ databases">
        <title>Draft Genome Sequence of Rhizobacteria Flavobacterium johnsoniae CI04.</title>
        <authorList>
            <person name="Bravo J.I."/>
            <person name="Lozano G.L."/>
            <person name="Handelsman J."/>
        </authorList>
    </citation>
    <scope>NUCLEOTIDE SEQUENCE [LARGE SCALE GENOMIC DNA]</scope>
    <source>
        <strain evidence="1 2">CI04</strain>
    </source>
</reference>
<proteinExistence type="predicted"/>
<protein>
    <recommendedName>
        <fullName evidence="3">Type II toxin-antitoxin system RelE/ParE family toxin</fullName>
    </recommendedName>
</protein>
<dbReference type="AlphaFoldDB" id="A0A1J7CA37"/>
<gene>
    <name evidence="1" type="ORF">BKM63_06655</name>
</gene>
<keyword evidence="2" id="KW-1185">Reference proteome</keyword>
<sequence>MNKIIQNPLIYSQCENLPTKIYRETTYKTWLIIFKVKNKHITILGVLSGKRKTSSFRKLI</sequence>
<name>A0A1J7CA37_FLAJO</name>
<dbReference type="InterPro" id="IPR035093">
    <property type="entry name" value="RelE/ParE_toxin_dom_sf"/>
</dbReference>
<organism evidence="1 2">
    <name type="scientific">Flavobacterium johnsoniae</name>
    <name type="common">Cytophaga johnsonae</name>
    <dbReference type="NCBI Taxonomy" id="986"/>
    <lineage>
        <taxon>Bacteria</taxon>
        <taxon>Pseudomonadati</taxon>
        <taxon>Bacteroidota</taxon>
        <taxon>Flavobacteriia</taxon>
        <taxon>Flavobacteriales</taxon>
        <taxon>Flavobacteriaceae</taxon>
        <taxon>Flavobacterium</taxon>
    </lineage>
</organism>
<evidence type="ECO:0000313" key="1">
    <source>
        <dbReference type="EMBL" id="OIV42553.1"/>
    </source>
</evidence>